<keyword evidence="3" id="KW-1185">Reference proteome</keyword>
<dbReference type="AlphaFoldDB" id="A0A840UJL6"/>
<dbReference type="PANTHER" id="PTHR37292">
    <property type="entry name" value="VNG6097C"/>
    <property type="match status" value="1"/>
</dbReference>
<sequence length="600" mass="68421">MTTFDSTKRSLPELLKDITNGKIQLPDFQRGWVWDDEHVKSLLVSIARSFPVGAVMLMETGGEVRFQVRPVEGISAKDVTDNPERLILDGQQRLTSLAQAIALVSPVDTRTVKGQKIKRHYYFDIQLSLEGENRLEDAIISVDEHRQTRSNFGRDIELDLSSRELECKQLYFPCDQIINSDDYEEALQEHSPESFGIYMQFRKAVINAFRSYQLPIIELTKETTKEAVCLVFEKVNTGGVQLSVFELITASYAAEGYNLRDDWFGSEDRNVDSRRARLARHELLKGVESTDFLQAITLLHTRQRKYQDIDDGKQGKQVRPVSAKRASVLELPLSAYQKWADEVEAGFIEASKFLAGECFFSRKELPYGTQLVPLAATMTLLGERWREPKVHQKLARWFWSGVLGELYGGAVETRIAVDLEELMYWFEDDSSTPRTVTDASFDPERLESLRSRLSAAYKGINVLILREGASDFFWKGNIQQLDTQEVALDIHHIFPRAWCEANGIPPKVYDSIINKTPISYKANRMIGGDAPSRYLAKLQNHDQVQLEDPEMNAILEGHFIPTAQLRSDDFTGFFESRKRLLMGLIERAMGKKALSEDMHS</sequence>
<comment type="caution">
    <text evidence="2">The sequence shown here is derived from an EMBL/GenBank/DDBJ whole genome shotgun (WGS) entry which is preliminary data.</text>
</comment>
<evidence type="ECO:0000313" key="2">
    <source>
        <dbReference type="EMBL" id="MBB5322901.1"/>
    </source>
</evidence>
<gene>
    <name evidence="2" type="ORF">HNR38_003419</name>
</gene>
<dbReference type="PANTHER" id="PTHR37292:SF2">
    <property type="entry name" value="DUF262 DOMAIN-CONTAINING PROTEIN"/>
    <property type="match status" value="1"/>
</dbReference>
<dbReference type="EMBL" id="JACHFE010000015">
    <property type="protein sequence ID" value="MBB5322901.1"/>
    <property type="molecule type" value="Genomic_DNA"/>
</dbReference>
<organism evidence="2 3">
    <name type="scientific">Marinobacter oulmenensis</name>
    <dbReference type="NCBI Taxonomy" id="643747"/>
    <lineage>
        <taxon>Bacteria</taxon>
        <taxon>Pseudomonadati</taxon>
        <taxon>Pseudomonadota</taxon>
        <taxon>Gammaproteobacteria</taxon>
        <taxon>Pseudomonadales</taxon>
        <taxon>Marinobacteraceae</taxon>
        <taxon>Marinobacter</taxon>
    </lineage>
</organism>
<evidence type="ECO:0000313" key="3">
    <source>
        <dbReference type="Proteomes" id="UP000591735"/>
    </source>
</evidence>
<proteinExistence type="predicted"/>
<accession>A0A840UJL6</accession>
<dbReference type="Pfam" id="PF03235">
    <property type="entry name" value="GmrSD_N"/>
    <property type="match status" value="1"/>
</dbReference>
<evidence type="ECO:0000259" key="1">
    <source>
        <dbReference type="Pfam" id="PF03235"/>
    </source>
</evidence>
<protein>
    <recommendedName>
        <fullName evidence="1">GmrSD restriction endonucleases N-terminal domain-containing protein</fullName>
    </recommendedName>
</protein>
<dbReference type="RefSeq" id="WP_183706571.1">
    <property type="nucleotide sequence ID" value="NZ_JACHFE010000015.1"/>
</dbReference>
<dbReference type="InterPro" id="IPR004919">
    <property type="entry name" value="GmrSD_N"/>
</dbReference>
<dbReference type="Proteomes" id="UP000591735">
    <property type="component" value="Unassembled WGS sequence"/>
</dbReference>
<feature type="domain" description="GmrSD restriction endonucleases N-terminal" evidence="1">
    <location>
        <begin position="13"/>
        <end position="252"/>
    </location>
</feature>
<reference evidence="2 3" key="1">
    <citation type="submission" date="2020-08" db="EMBL/GenBank/DDBJ databases">
        <title>Genomic Encyclopedia of Type Strains, Phase IV (KMG-IV): sequencing the most valuable type-strain genomes for metagenomic binning, comparative biology and taxonomic classification.</title>
        <authorList>
            <person name="Goeker M."/>
        </authorList>
    </citation>
    <scope>NUCLEOTIDE SEQUENCE [LARGE SCALE GENOMIC DNA]</scope>
    <source>
        <strain evidence="2 3">DSM 22359</strain>
    </source>
</reference>
<name>A0A840UJL6_9GAMM</name>